<keyword evidence="1" id="KW-0812">Transmembrane</keyword>
<comment type="caution">
    <text evidence="2">The sequence shown here is derived from an EMBL/GenBank/DDBJ whole genome shotgun (WGS) entry which is preliminary data.</text>
</comment>
<organism evidence="2 3">
    <name type="scientific">Saccharothrix ecbatanensis</name>
    <dbReference type="NCBI Taxonomy" id="1105145"/>
    <lineage>
        <taxon>Bacteria</taxon>
        <taxon>Bacillati</taxon>
        <taxon>Actinomycetota</taxon>
        <taxon>Actinomycetes</taxon>
        <taxon>Pseudonocardiales</taxon>
        <taxon>Pseudonocardiaceae</taxon>
        <taxon>Saccharothrix</taxon>
    </lineage>
</organism>
<protein>
    <submittedName>
        <fullName evidence="2">Low temperature requirement protein LtrA</fullName>
    </submittedName>
</protein>
<proteinExistence type="predicted"/>
<feature type="transmembrane region" description="Helical" evidence="1">
    <location>
        <begin position="314"/>
        <end position="335"/>
    </location>
</feature>
<evidence type="ECO:0000313" key="3">
    <source>
        <dbReference type="Proteomes" id="UP000552097"/>
    </source>
</evidence>
<feature type="transmembrane region" description="Helical" evidence="1">
    <location>
        <begin position="115"/>
        <end position="136"/>
    </location>
</feature>
<dbReference type="Proteomes" id="UP000552097">
    <property type="component" value="Unassembled WGS sequence"/>
</dbReference>
<evidence type="ECO:0000313" key="2">
    <source>
        <dbReference type="EMBL" id="MBB5803658.1"/>
    </source>
</evidence>
<feature type="transmembrane region" description="Helical" evidence="1">
    <location>
        <begin position="176"/>
        <end position="200"/>
    </location>
</feature>
<keyword evidence="3" id="KW-1185">Reference proteome</keyword>
<keyword evidence="1" id="KW-0472">Membrane</keyword>
<dbReference type="InterPro" id="IPR010640">
    <property type="entry name" value="Low_temperature_requirement_A"/>
</dbReference>
<dbReference type="AlphaFoldDB" id="A0A7W9HJX2"/>
<feature type="transmembrane region" description="Helical" evidence="1">
    <location>
        <begin position="347"/>
        <end position="365"/>
    </location>
</feature>
<feature type="transmembrane region" description="Helical" evidence="1">
    <location>
        <begin position="57"/>
        <end position="75"/>
    </location>
</feature>
<feature type="transmembrane region" description="Helical" evidence="1">
    <location>
        <begin position="212"/>
        <end position="230"/>
    </location>
</feature>
<dbReference type="PANTHER" id="PTHR36840">
    <property type="entry name" value="BLL5714 PROTEIN"/>
    <property type="match status" value="1"/>
</dbReference>
<feature type="transmembrane region" description="Helical" evidence="1">
    <location>
        <begin position="27"/>
        <end position="45"/>
    </location>
</feature>
<dbReference type="PANTHER" id="PTHR36840:SF1">
    <property type="entry name" value="BLL5714 PROTEIN"/>
    <property type="match status" value="1"/>
</dbReference>
<feature type="transmembrane region" description="Helical" evidence="1">
    <location>
        <begin position="82"/>
        <end position="103"/>
    </location>
</feature>
<feature type="transmembrane region" description="Helical" evidence="1">
    <location>
        <begin position="236"/>
        <end position="254"/>
    </location>
</feature>
<dbReference type="RefSeq" id="WP_184921089.1">
    <property type="nucleotide sequence ID" value="NZ_JACHMO010000001.1"/>
</dbReference>
<keyword evidence="1" id="KW-1133">Transmembrane helix</keyword>
<reference evidence="2 3" key="1">
    <citation type="submission" date="2020-08" db="EMBL/GenBank/DDBJ databases">
        <title>Sequencing the genomes of 1000 actinobacteria strains.</title>
        <authorList>
            <person name="Klenk H.-P."/>
        </authorList>
    </citation>
    <scope>NUCLEOTIDE SEQUENCE [LARGE SCALE GENOMIC DNA]</scope>
    <source>
        <strain evidence="2 3">DSM 45486</strain>
    </source>
</reference>
<feature type="transmembrane region" description="Helical" evidence="1">
    <location>
        <begin position="148"/>
        <end position="170"/>
    </location>
</feature>
<gene>
    <name evidence="2" type="ORF">F4560_003426</name>
</gene>
<dbReference type="Pfam" id="PF06772">
    <property type="entry name" value="LtrA"/>
    <property type="match status" value="1"/>
</dbReference>
<accession>A0A7W9HJX2</accession>
<evidence type="ECO:0000256" key="1">
    <source>
        <dbReference type="SAM" id="Phobius"/>
    </source>
</evidence>
<feature type="transmembrane region" description="Helical" evidence="1">
    <location>
        <begin position="283"/>
        <end position="302"/>
    </location>
</feature>
<dbReference type="EMBL" id="JACHMO010000001">
    <property type="protein sequence ID" value="MBB5803658.1"/>
    <property type="molecule type" value="Genomic_DNA"/>
</dbReference>
<name>A0A7W9HJX2_9PSEU</name>
<sequence>MSTLPSRRPRLGVTSGGEGDRVTTLELFFDLVFVFAFTQVTALMIDGDPPRSLLQGFVVLSLLWWAWSSYAWLANQARANRGLLRAAFVVAMIAMFVACLAIPEAFHEVPGGVPAAATLVFCYAVVRCAHLAVYLAAAGDDKALRGRVVRTATTSVAPTVAILAVGAAFGEPWQTWIWLAAVGYDFAAIYLGARGGGWIVRSAAHFAERHGLVVILALGESIVAVGVGVSHEPLTWPVIIGGVLAITIAVGLWWQYFHHRFEQLEHALESRQGHDRARLASEVFTYLHFPLIAGIILTALGIEQAMAHISDDHLGPLGGWALAGGLTCALLASALTTIRIGGSIPRMWWASAALVLASGVLLAVLPPLWSLALAAFLVAAFCARDEMLTSRSQQGEAS</sequence>